<dbReference type="PROSITE" id="PS51257">
    <property type="entry name" value="PROKAR_LIPOPROTEIN"/>
    <property type="match status" value="1"/>
</dbReference>
<proteinExistence type="predicted"/>
<name>A0A3M7RH02_BRAPC</name>
<feature type="transmembrane region" description="Helical" evidence="1">
    <location>
        <begin position="9"/>
        <end position="27"/>
    </location>
</feature>
<keyword evidence="3" id="KW-1185">Reference proteome</keyword>
<dbReference type="AlphaFoldDB" id="A0A3M7RH02"/>
<sequence>MIMNFKLPYFYYYFFVINFLVACRYRITYILSQYHSVFVCLEKKKNPDLSKFREKNPKKQNYNLDNFFKIDLLRLHLFLTNGHECFF</sequence>
<keyword evidence="1" id="KW-0812">Transmembrane</keyword>
<organism evidence="2 3">
    <name type="scientific">Brachionus plicatilis</name>
    <name type="common">Marine rotifer</name>
    <name type="synonym">Brachionus muelleri</name>
    <dbReference type="NCBI Taxonomy" id="10195"/>
    <lineage>
        <taxon>Eukaryota</taxon>
        <taxon>Metazoa</taxon>
        <taxon>Spiralia</taxon>
        <taxon>Gnathifera</taxon>
        <taxon>Rotifera</taxon>
        <taxon>Eurotatoria</taxon>
        <taxon>Monogononta</taxon>
        <taxon>Pseudotrocha</taxon>
        <taxon>Ploima</taxon>
        <taxon>Brachionidae</taxon>
        <taxon>Brachionus</taxon>
    </lineage>
</organism>
<evidence type="ECO:0000256" key="1">
    <source>
        <dbReference type="SAM" id="Phobius"/>
    </source>
</evidence>
<keyword evidence="1" id="KW-0472">Membrane</keyword>
<protein>
    <submittedName>
        <fullName evidence="2">Uncharacterized protein</fullName>
    </submittedName>
</protein>
<dbReference type="EMBL" id="REGN01003435">
    <property type="protein sequence ID" value="RNA22538.1"/>
    <property type="molecule type" value="Genomic_DNA"/>
</dbReference>
<accession>A0A3M7RH02</accession>
<gene>
    <name evidence="2" type="ORF">BpHYR1_015079</name>
</gene>
<reference evidence="2 3" key="1">
    <citation type="journal article" date="2018" name="Sci. Rep.">
        <title>Genomic signatures of local adaptation to the degree of environmental predictability in rotifers.</title>
        <authorList>
            <person name="Franch-Gras L."/>
            <person name="Hahn C."/>
            <person name="Garcia-Roger E.M."/>
            <person name="Carmona M.J."/>
            <person name="Serra M."/>
            <person name="Gomez A."/>
        </authorList>
    </citation>
    <scope>NUCLEOTIDE SEQUENCE [LARGE SCALE GENOMIC DNA]</scope>
    <source>
        <strain evidence="2">HYR1</strain>
    </source>
</reference>
<keyword evidence="1" id="KW-1133">Transmembrane helix</keyword>
<comment type="caution">
    <text evidence="2">The sequence shown here is derived from an EMBL/GenBank/DDBJ whole genome shotgun (WGS) entry which is preliminary data.</text>
</comment>
<evidence type="ECO:0000313" key="3">
    <source>
        <dbReference type="Proteomes" id="UP000276133"/>
    </source>
</evidence>
<feature type="non-terminal residue" evidence="2">
    <location>
        <position position="87"/>
    </location>
</feature>
<dbReference type="Proteomes" id="UP000276133">
    <property type="component" value="Unassembled WGS sequence"/>
</dbReference>
<evidence type="ECO:0000313" key="2">
    <source>
        <dbReference type="EMBL" id="RNA22538.1"/>
    </source>
</evidence>